<evidence type="ECO:0000256" key="7">
    <source>
        <dbReference type="SAM" id="MobiDB-lite"/>
    </source>
</evidence>
<dbReference type="InterPro" id="IPR000838">
    <property type="entry name" value="RNA_pol_sigma70_ECF_CS"/>
</dbReference>
<dbReference type="InterPro" id="IPR013249">
    <property type="entry name" value="RNA_pol_sigma70_r4_t2"/>
</dbReference>
<dbReference type="NCBIfam" id="TIGR02937">
    <property type="entry name" value="sigma70-ECF"/>
    <property type="match status" value="1"/>
</dbReference>
<dbReference type="InterPro" id="IPR018734">
    <property type="entry name" value="DUF2275"/>
</dbReference>
<dbReference type="InterPro" id="IPR013325">
    <property type="entry name" value="RNA_pol_sigma_r2"/>
</dbReference>
<feature type="domain" description="DUF2275" evidence="11">
    <location>
        <begin position="138"/>
        <end position="306"/>
    </location>
</feature>
<evidence type="ECO:0000259" key="10">
    <source>
        <dbReference type="Pfam" id="PF08281"/>
    </source>
</evidence>
<dbReference type="NCBIfam" id="NF007231">
    <property type="entry name" value="PRK09649.1"/>
    <property type="match status" value="1"/>
</dbReference>
<dbReference type="InterPro" id="IPR039425">
    <property type="entry name" value="RNA_pol_sigma-70-like"/>
</dbReference>
<dbReference type="PANTHER" id="PTHR43133">
    <property type="entry name" value="RNA POLYMERASE ECF-TYPE SIGMA FACTO"/>
    <property type="match status" value="1"/>
</dbReference>
<feature type="transmembrane region" description="Helical" evidence="8">
    <location>
        <begin position="236"/>
        <end position="253"/>
    </location>
</feature>
<reference evidence="13 14" key="1">
    <citation type="journal article" date="2019" name="Emerg. Microbes Infect.">
        <title>Comprehensive subspecies identification of 175 nontuberculous mycobacteria species based on 7547 genomic profiles.</title>
        <authorList>
            <person name="Matsumoto Y."/>
            <person name="Kinjo T."/>
            <person name="Motooka D."/>
            <person name="Nabeya D."/>
            <person name="Jung N."/>
            <person name="Uechi K."/>
            <person name="Horii T."/>
            <person name="Iida T."/>
            <person name="Fujita J."/>
            <person name="Nakamura S."/>
        </authorList>
    </citation>
    <scope>NUCLEOTIDE SEQUENCE [LARGE SCALE GENOMIC DNA]</scope>
    <source>
        <strain evidence="13 14">JCM 17783</strain>
    </source>
</reference>
<keyword evidence="14" id="KW-1185">Reference proteome</keyword>
<organism evidence="13 14">
    <name type="scientific">Mycobacterium stomatepiae</name>
    <dbReference type="NCBI Taxonomy" id="470076"/>
    <lineage>
        <taxon>Bacteria</taxon>
        <taxon>Bacillati</taxon>
        <taxon>Actinomycetota</taxon>
        <taxon>Actinomycetes</taxon>
        <taxon>Mycobacteriales</taxon>
        <taxon>Mycobacteriaceae</taxon>
        <taxon>Mycobacterium</taxon>
        <taxon>Mycobacterium simiae complex</taxon>
    </lineage>
</organism>
<evidence type="ECO:0000256" key="3">
    <source>
        <dbReference type="ARBA" id="ARBA00023082"/>
    </source>
</evidence>
<name>A0A7I7Q1X2_9MYCO</name>
<dbReference type="GO" id="GO:0006352">
    <property type="term" value="P:DNA-templated transcription initiation"/>
    <property type="evidence" value="ECO:0007669"/>
    <property type="project" value="InterPro"/>
</dbReference>
<dbReference type="AlphaFoldDB" id="A0A7I7Q1X2"/>
<dbReference type="InterPro" id="IPR013324">
    <property type="entry name" value="RNA_pol_sigma_r3/r4-like"/>
</dbReference>
<dbReference type="Gene3D" id="1.10.10.10">
    <property type="entry name" value="Winged helix-like DNA-binding domain superfamily/Winged helix DNA-binding domain"/>
    <property type="match status" value="1"/>
</dbReference>
<comment type="similarity">
    <text evidence="1 6">Belongs to the sigma-70 factor family. ECF subfamily.</text>
</comment>
<keyword evidence="8" id="KW-1133">Transmembrane helix</keyword>
<dbReference type="GO" id="GO:0006950">
    <property type="term" value="P:response to stress"/>
    <property type="evidence" value="ECO:0007669"/>
    <property type="project" value="UniProtKB-ARBA"/>
</dbReference>
<keyword evidence="8" id="KW-0812">Transmembrane</keyword>
<keyword evidence="4 6" id="KW-0238">DNA-binding</keyword>
<dbReference type="InterPro" id="IPR014284">
    <property type="entry name" value="RNA_pol_sigma-70_dom"/>
</dbReference>
<dbReference type="SUPFAM" id="SSF88659">
    <property type="entry name" value="Sigma3 and sigma4 domains of RNA polymerase sigma factors"/>
    <property type="match status" value="1"/>
</dbReference>
<evidence type="ECO:0000256" key="2">
    <source>
        <dbReference type="ARBA" id="ARBA00023015"/>
    </source>
</evidence>
<dbReference type="InterPro" id="IPR007627">
    <property type="entry name" value="RNA_pol_sigma70_r2"/>
</dbReference>
<evidence type="ECO:0000313" key="13">
    <source>
        <dbReference type="EMBL" id="BBY20131.1"/>
    </source>
</evidence>
<dbReference type="Pfam" id="PF04542">
    <property type="entry name" value="Sigma70_r2"/>
    <property type="match status" value="1"/>
</dbReference>
<dbReference type="InterPro" id="IPR036388">
    <property type="entry name" value="WH-like_DNA-bd_sf"/>
</dbReference>
<evidence type="ECO:0000259" key="9">
    <source>
        <dbReference type="Pfam" id="PF04542"/>
    </source>
</evidence>
<evidence type="ECO:0000259" key="12">
    <source>
        <dbReference type="Pfam" id="PF13490"/>
    </source>
</evidence>
<protein>
    <recommendedName>
        <fullName evidence="6">RNA polymerase sigma factor</fullName>
    </recommendedName>
</protein>
<dbReference type="PROSITE" id="PS01063">
    <property type="entry name" value="SIGMA70_ECF"/>
    <property type="match status" value="1"/>
</dbReference>
<keyword evidence="5 6" id="KW-0804">Transcription</keyword>
<dbReference type="Proteomes" id="UP000467130">
    <property type="component" value="Chromosome"/>
</dbReference>
<evidence type="ECO:0000256" key="5">
    <source>
        <dbReference type="ARBA" id="ARBA00023163"/>
    </source>
</evidence>
<gene>
    <name evidence="13" type="ORF">MSTO_03360</name>
</gene>
<dbReference type="GO" id="GO:0016987">
    <property type="term" value="F:sigma factor activity"/>
    <property type="evidence" value="ECO:0007669"/>
    <property type="project" value="UniProtKB-KW"/>
</dbReference>
<feature type="domain" description="Putative zinc-finger" evidence="12">
    <location>
        <begin position="83"/>
        <end position="117"/>
    </location>
</feature>
<evidence type="ECO:0000256" key="1">
    <source>
        <dbReference type="ARBA" id="ARBA00010641"/>
    </source>
</evidence>
<dbReference type="Pfam" id="PF13490">
    <property type="entry name" value="zf-HC2"/>
    <property type="match status" value="1"/>
</dbReference>
<dbReference type="Gene3D" id="1.10.1740.10">
    <property type="match status" value="1"/>
</dbReference>
<keyword evidence="2 6" id="KW-0805">Transcription regulation</keyword>
<proteinExistence type="inferred from homology"/>
<keyword evidence="3 6" id="KW-0731">Sigma factor</keyword>
<evidence type="ECO:0000256" key="8">
    <source>
        <dbReference type="SAM" id="Phobius"/>
    </source>
</evidence>
<evidence type="ECO:0000259" key="11">
    <source>
        <dbReference type="Pfam" id="PF10039"/>
    </source>
</evidence>
<feature type="domain" description="RNA polymerase sigma-70 region 2" evidence="9">
    <location>
        <begin position="375"/>
        <end position="437"/>
    </location>
</feature>
<dbReference type="InterPro" id="IPR027383">
    <property type="entry name" value="Znf_put"/>
</dbReference>
<dbReference type="PANTHER" id="PTHR43133:SF61">
    <property type="entry name" value="ECF RNA POLYMERASE SIGMA FACTOR SIGC"/>
    <property type="match status" value="1"/>
</dbReference>
<feature type="transmembrane region" description="Helical" evidence="8">
    <location>
        <begin position="265"/>
        <end position="282"/>
    </location>
</feature>
<feature type="region of interest" description="Disordered" evidence="7">
    <location>
        <begin position="1"/>
        <end position="21"/>
    </location>
</feature>
<sequence>MLKADHAPAAASRGPGPGPLLSRVECTSGGNASQIGAVIAGGLPGSYGLFLVVVGRRDLVPAGFLAHVFAPGAHMRNDAGMRCDVAREALSARLDGERPEVLAQEVDAHLETCRGCRTWLIGAATQTRRLASIEPGDGPDLVAQIMASIDEDPEARQGWMRAVRARYARWGLIAVGGFQVAIAGAQIAGVNFGMVSHHMHGAMSGQHLLHESTAWVLALGVAMVAAGIWPAMATGVAAIAGAYSLGLMGYVAADALDGQVTATRVASHVPVLLGLAFAVLVARERTGGQRPQESDFDAFDSELPDRFAGRRRGHLRPINRSPSDLAASSTTARRRLTEPAELRWLAMTASSDDEAVTELALAAARGNERALEAFIKATQQDVWRFVTYLSDAGSADDLTQETFLRAIGAIERFSGRSTARTWLLSIARRVVADHIRHVQSKPRTAPGANPEHVLNGDRHARGFEDLVEVTTMIANLTPEQREALLLTQLLGLPYADAAAVCGCPVGTIRSRVARARDALLADAERDDLTG</sequence>
<feature type="transmembrane region" description="Helical" evidence="8">
    <location>
        <begin position="170"/>
        <end position="192"/>
    </location>
</feature>
<feature type="domain" description="RNA polymerase sigma factor 70 region 4 type 2" evidence="10">
    <location>
        <begin position="467"/>
        <end position="519"/>
    </location>
</feature>
<evidence type="ECO:0000256" key="6">
    <source>
        <dbReference type="RuleBase" id="RU000716"/>
    </source>
</evidence>
<evidence type="ECO:0000313" key="14">
    <source>
        <dbReference type="Proteomes" id="UP000467130"/>
    </source>
</evidence>
<dbReference type="GO" id="GO:0003677">
    <property type="term" value="F:DNA binding"/>
    <property type="evidence" value="ECO:0007669"/>
    <property type="project" value="UniProtKB-KW"/>
</dbReference>
<keyword evidence="8" id="KW-0472">Membrane</keyword>
<feature type="transmembrane region" description="Helical" evidence="8">
    <location>
        <begin position="212"/>
        <end position="229"/>
    </location>
</feature>
<evidence type="ECO:0000256" key="4">
    <source>
        <dbReference type="ARBA" id="ARBA00023125"/>
    </source>
</evidence>
<dbReference type="Pfam" id="PF08281">
    <property type="entry name" value="Sigma70_r4_2"/>
    <property type="match status" value="1"/>
</dbReference>
<feature type="compositionally biased region" description="Low complexity" evidence="7">
    <location>
        <begin position="7"/>
        <end position="21"/>
    </location>
</feature>
<dbReference type="Pfam" id="PF10039">
    <property type="entry name" value="DUF2275"/>
    <property type="match status" value="1"/>
</dbReference>
<dbReference type="SUPFAM" id="SSF88946">
    <property type="entry name" value="Sigma2 domain of RNA polymerase sigma factors"/>
    <property type="match status" value="1"/>
</dbReference>
<dbReference type="EMBL" id="AP022587">
    <property type="protein sequence ID" value="BBY20131.1"/>
    <property type="molecule type" value="Genomic_DNA"/>
</dbReference>
<accession>A0A7I7Q1X2</accession>
<dbReference type="KEGG" id="msto:MSTO_03360"/>